<dbReference type="EMBL" id="LN857024">
    <property type="protein sequence ID" value="CDQ02169.1"/>
    <property type="molecule type" value="Genomic_DNA"/>
</dbReference>
<sequence>MITATHCDMITLLLRQQSNAILQLTIAIFDQSNSRERALCFIMPVKLLSSTDRVIKCTFPRKITHARFH</sequence>
<organism evidence="1">
    <name type="scientific">Brugia malayi</name>
    <name type="common">Filarial nematode worm</name>
    <dbReference type="NCBI Taxonomy" id="6279"/>
    <lineage>
        <taxon>Eukaryota</taxon>
        <taxon>Metazoa</taxon>
        <taxon>Ecdysozoa</taxon>
        <taxon>Nematoda</taxon>
        <taxon>Chromadorea</taxon>
        <taxon>Rhabditida</taxon>
        <taxon>Spirurina</taxon>
        <taxon>Spiruromorpha</taxon>
        <taxon>Filarioidea</taxon>
        <taxon>Onchocercidae</taxon>
        <taxon>Brugia</taxon>
    </lineage>
</organism>
<evidence type="ECO:0000313" key="1">
    <source>
        <dbReference type="EMBL" id="CDQ02169.1"/>
    </source>
</evidence>
<proteinExistence type="predicted"/>
<accession>A0A1I9G5U8</accession>
<gene>
    <name evidence="1" type="primary">Bm1627</name>
    <name evidence="1" type="ORF">BM_Bm1627</name>
</gene>
<name>A0A1I9G5U8_BRUMA</name>
<protein>
    <submittedName>
        <fullName evidence="1">Bm1627</fullName>
    </submittedName>
</protein>
<dbReference type="AlphaFoldDB" id="A0A1I9G5U8"/>
<reference evidence="1" key="1">
    <citation type="journal article" date="2007" name="Science">
        <title>Draft genome of the filarial nematode parasite Brugia malayi.</title>
        <authorList>
            <person name="Ghedin E."/>
            <person name="Wang S."/>
            <person name="Spiro D."/>
            <person name="Caler E."/>
            <person name="Zhao Q."/>
            <person name="Crabtree J."/>
            <person name="Allen J.E."/>
            <person name="Delcher A.L."/>
            <person name="Guiliano D.B."/>
            <person name="Miranda-Saavedra D."/>
            <person name="Angiuoli S.V."/>
            <person name="Creasy T."/>
            <person name="Amedeo P."/>
            <person name="Haas B."/>
            <person name="El-Sayed N.M."/>
            <person name="Wortman J.R."/>
            <person name="Feldblyum T."/>
            <person name="Tallon L."/>
            <person name="Schatz M."/>
            <person name="Shumway M."/>
            <person name="Koo H."/>
            <person name="Salzberg S.L."/>
            <person name="Schobel S."/>
            <person name="Pertea M."/>
            <person name="Pop M."/>
            <person name="White O."/>
            <person name="Barton G.J."/>
            <person name="Carlow C.K."/>
            <person name="Crawford M.J."/>
            <person name="Daub J."/>
            <person name="Dimmic M.W."/>
            <person name="Estes C.F."/>
            <person name="Foster J.M."/>
            <person name="Ganatra M."/>
            <person name="Gregory W.F."/>
            <person name="Johnson N.M."/>
            <person name="Jin J."/>
            <person name="Komuniecki R."/>
            <person name="Korf I."/>
            <person name="Kumar S."/>
            <person name="Laney S."/>
            <person name="Li B.W."/>
            <person name="Li W."/>
            <person name="Lindblom T.H."/>
            <person name="Lustigman S."/>
            <person name="Ma D."/>
            <person name="Maina C.V."/>
            <person name="Martin D.M."/>
            <person name="McCarter J.P."/>
            <person name="McReynolds L."/>
            <person name="Mitreva M."/>
            <person name="Nutman T.B."/>
            <person name="Parkinson J."/>
            <person name="Peregrin-Alvarez J.M."/>
            <person name="Poole C."/>
            <person name="Ren Q."/>
            <person name="Saunders L."/>
            <person name="Sluder A.E."/>
            <person name="Smith K."/>
            <person name="Stanke M."/>
            <person name="Unnasch T.R."/>
            <person name="Ware J."/>
            <person name="Wei A.D."/>
            <person name="Weil G."/>
            <person name="Williams D.J."/>
            <person name="Zhang Y."/>
            <person name="Williams S.A."/>
            <person name="Fraser-Liggett C."/>
            <person name="Slatko B."/>
            <person name="Blaxter M.L."/>
            <person name="Scott A.L."/>
        </authorList>
    </citation>
    <scope>NUCLEOTIDE SEQUENCE</scope>
    <source>
        <strain evidence="1">FR3</strain>
    </source>
</reference>
<reference evidence="1" key="2">
    <citation type="submission" date="2012-12" db="EMBL/GenBank/DDBJ databases">
        <authorList>
            <consortium name="WormBase Consortium"/>
            <person name="Ghedin E."/>
            <person name="Paulini M."/>
        </authorList>
    </citation>
    <scope>NUCLEOTIDE SEQUENCE</scope>
    <source>
        <strain evidence="1">FR3</strain>
    </source>
</reference>